<evidence type="ECO:0000259" key="15">
    <source>
        <dbReference type="PROSITE" id="PS50026"/>
    </source>
</evidence>
<feature type="domain" description="SEA" evidence="14">
    <location>
        <begin position="856"/>
        <end position="974"/>
    </location>
</feature>
<feature type="compositionally biased region" description="Acidic residues" evidence="12">
    <location>
        <begin position="342"/>
        <end position="359"/>
    </location>
</feature>
<dbReference type="InterPro" id="IPR000082">
    <property type="entry name" value="SEA_dom"/>
</dbReference>
<sequence>MKKTDGSRSAGWTAVRRSADELKTRKVSEKGSSPAAGRRDFHRNVRREREDGAVGAWGPAAVRIHLHRHRRLWRRSAGKRDVLFPSGVKMCTQETVDQAVANHLSYFHLRVCQETVWEAYKIFWDRLPDREEYQDWVGRCMDGSVSVMDIGSFFSQSDEHANLVRNRMAQVAEMSSSLPITSGPPPCSSETVTDGLEESVDVPGSDVTLDLPPSFEVTDQTPVLPPSEEPDHELIISSTERPADSISDPDQTHEDIEEDDSVLEKTEDMVTEVEDMVPEDVSAPSPEVIQEATPEGEEPPSEEAMREVITEAAVVVLVEPTRMSDMEAVSPAESGQPVLPEPADEVQTEHQSEEEDSAEPETHEPGLDILEEPEEDSSRPPEGHLPETSVEDKTEDSEEAVPTVVLLTDLDSEEEYQVFIDETPDQEPEFESVPETTDETPEDREPEEELALTSEVPSESVVILQDDIDEDTSPTRQEATPVFYEDLTTEVVSPEETEDIEPTEIIPDKMKEDLDVSVEEQETEDAEGHVTAETAEEEEPAEVSLETGIGEEETTRTDNETKETPGPVEEDRADDAETTEEPEPTEEEAEPEILEPAEPEPKEETPEEAEQTREPEPEPGLEPEPRVLTTDVTPPSEVTVEAEVSKPEVSEIFIPESPPESEEEITPLIVIVPENTEGLLPATEDEDIPEPEVKVELTPEEIPAQDIESPGEEPETEPPSKAPGEPEGTAESEPVLAVTPEGDQDVPESVSPDDANEILTEVPVDDTSESSHKMTPGTSADQTETPTAGVSVELTTQNKVDYDISDIADISDLTDVPLEVDEDPLGNNGFGLEVKTDGSIGNEIDNTMLWPPRLLKDHTVELTIKLRGETYHDGLRDPGSLQYQHLAKHFIRRVEDAFERLPGFKSVHIIEFRPQKDLEKGLVVLVHYALTLEVDGGGIPDDTLDFISLQNNLVEKNYPTAPEQPTVVYTITDFRNYITEALHKDNFMTNSSLGTQPEPLLINTEENLLPSMKPTTRTADTYDNMDNVLAAEKPPDAPSHEPDSSEVFIKKDDFLFDPFDPWKGAQGEEVSENDVFMFDESAAPPTTAEFSFDLDQPENPEKIEGEDFLSSNTAEEKPTRGDHEVVSDSSADMPPQLIHPHLDSDFMMDQGSGSGFSGDGQGADVWFWEPMETSDQTEFFKESLEVLPPPDLEETEDEDEGDRAAGVDPQTTEQVDSITIKPEVTSAQPLQTTKLPAYEDSVPDGSIQKPFVDHVPVTPHISTYPYYSTTTEAPVFSPEGSRTVELSVQPVEASGIYNEDSLTEPDVPAGPATDSPVPEFWTQESPVYAGSTDSVILETTAGLQLSPELPTELLSAAGPESEEDGLDQEQAVVIVVSEAPEIPETKSPSESSFGTITEEPAELEVFTEKPTFGTEDDNEVEILDEQHIGVIDNMITPEPTLAIQDEDLAVDEMIVVTTTTTAPVLIPSVKVDHSSSVEHSPEKDSPFTRVSDVAPEDEDLIPHEPPNNEDNDKISISLPITDIPLLKLSIDILNKTEDSFGHVEEGVGGGDSNTSLTDDPEGEIDNKINQTTPGHSVNDTKLDTDIQPFHIDYSDVPTIDVSFDVFQFGAGAAETDSSGFSSGTQGNEPDAIAIPTPPGRDLMVFFRLRVTNMAFSMDLFNKSSSEYKALEQRFLQLLVPYLQSNLNNFKNLEILNFRNGSIVVNSRMRFVKPVHSGVTNVVYLILEDFANTAYQTMNLAIDKYSLDVESGDQADPCKFQACNEFSKCMVNQWSGEAECVCDPGYLSVDGLPCRSVCEVQQDFCLNDGKCDIIPGKGAICRCRVGENWWYRGEHCEEYVSEPLVVGIAIISVVGFLLVAGGIIFFLARTLREQYDGEDTEDPLRRNDSVPTLERATKFNPMFESDPVSVQYYRRYDDEAPQYSSSTSNEGLKEFSSDEIQQIYQNTMLTKEEIQERLRIIELCSRDQHFADFVRQTQVFLERRGSSTT</sequence>
<protein>
    <submittedName>
        <fullName evidence="16">Interphotoreceptor matrix proteoglycan 2-like</fullName>
    </submittedName>
</protein>
<feature type="transmembrane region" description="Helical" evidence="13">
    <location>
        <begin position="1843"/>
        <end position="1867"/>
    </location>
</feature>
<dbReference type="GO" id="GO:0001750">
    <property type="term" value="C:photoreceptor outer segment"/>
    <property type="evidence" value="ECO:0007669"/>
    <property type="project" value="UniProtKB-SubCell"/>
</dbReference>
<dbReference type="InterPro" id="IPR000742">
    <property type="entry name" value="EGF"/>
</dbReference>
<keyword evidence="4" id="KW-0964">Secreted</keyword>
<keyword evidence="7" id="KW-0732">Signal</keyword>
<evidence type="ECO:0000256" key="11">
    <source>
        <dbReference type="PROSITE-ProRule" id="PRU00076"/>
    </source>
</evidence>
<gene>
    <name evidence="16" type="ORF">XNOV1_A027066</name>
</gene>
<reference evidence="16" key="1">
    <citation type="submission" date="2023-08" db="EMBL/GenBank/DDBJ databases">
        <authorList>
            <person name="Alioto T."/>
            <person name="Alioto T."/>
            <person name="Gomez Garrido J."/>
        </authorList>
    </citation>
    <scope>NUCLEOTIDE SEQUENCE</scope>
</reference>
<evidence type="ECO:0000256" key="12">
    <source>
        <dbReference type="SAM" id="MobiDB-lite"/>
    </source>
</evidence>
<dbReference type="InterPro" id="IPR036364">
    <property type="entry name" value="SEA_dom_sf"/>
</dbReference>
<keyword evidence="17" id="KW-1185">Reference proteome</keyword>
<feature type="compositionally biased region" description="Polar residues" evidence="12">
    <location>
        <begin position="776"/>
        <end position="789"/>
    </location>
</feature>
<feature type="region of interest" description="Disordered" evidence="12">
    <location>
        <begin position="1187"/>
        <end position="1216"/>
    </location>
</feature>
<feature type="region of interest" description="Disordered" evidence="12">
    <location>
        <begin position="761"/>
        <end position="789"/>
    </location>
</feature>
<feature type="disulfide bond" evidence="11">
    <location>
        <begin position="1762"/>
        <end position="1779"/>
    </location>
</feature>
<feature type="region of interest" description="Disordered" evidence="12">
    <location>
        <begin position="488"/>
        <end position="735"/>
    </location>
</feature>
<feature type="compositionally biased region" description="Basic and acidic residues" evidence="12">
    <location>
        <begin position="599"/>
        <end position="616"/>
    </location>
</feature>
<dbReference type="SUPFAM" id="SSF82671">
    <property type="entry name" value="SEA domain"/>
    <property type="match status" value="2"/>
</dbReference>
<feature type="region of interest" description="Disordered" evidence="12">
    <location>
        <begin position="325"/>
        <end position="461"/>
    </location>
</feature>
<evidence type="ECO:0000259" key="14">
    <source>
        <dbReference type="PROSITE" id="PS50024"/>
    </source>
</evidence>
<keyword evidence="5" id="KW-0272">Extracellular matrix</keyword>
<feature type="compositionally biased region" description="Basic and acidic residues" evidence="12">
    <location>
        <begin position="1114"/>
        <end position="1126"/>
    </location>
</feature>
<dbReference type="Pfam" id="PF01390">
    <property type="entry name" value="SEA"/>
    <property type="match status" value="2"/>
</dbReference>
<feature type="compositionally biased region" description="Acidic residues" evidence="12">
    <location>
        <begin position="571"/>
        <end position="598"/>
    </location>
</feature>
<keyword evidence="13" id="KW-0812">Transmembrane</keyword>
<comment type="subcellular location">
    <subcellularLocation>
        <location evidence="2">Cell projection</location>
        <location evidence="2">Cilium</location>
        <location evidence="2">Photoreceptor outer segment</location>
    </subcellularLocation>
    <subcellularLocation>
        <location evidence="1">Photoreceptor inner segment</location>
    </subcellularLocation>
    <subcellularLocation>
        <location evidence="3">Secreted</location>
        <location evidence="3">Extracellular space</location>
        <location evidence="3">Extracellular matrix</location>
        <location evidence="3">Interphotoreceptor matrix</location>
    </subcellularLocation>
</comment>
<proteinExistence type="predicted"/>
<keyword evidence="10" id="KW-0966">Cell projection</keyword>
<evidence type="ECO:0000313" key="17">
    <source>
        <dbReference type="Proteomes" id="UP001178508"/>
    </source>
</evidence>
<dbReference type="EMBL" id="OY660887">
    <property type="protein sequence ID" value="CAJ1086850.1"/>
    <property type="molecule type" value="Genomic_DNA"/>
</dbReference>
<feature type="region of interest" description="Disordered" evidence="12">
    <location>
        <begin position="276"/>
        <end position="308"/>
    </location>
</feature>
<dbReference type="GO" id="GO:0007601">
    <property type="term" value="P:visual perception"/>
    <property type="evidence" value="ECO:0007669"/>
    <property type="project" value="InterPro"/>
</dbReference>
<dbReference type="PROSITE" id="PS50026">
    <property type="entry name" value="EGF_3"/>
    <property type="match status" value="1"/>
</dbReference>
<dbReference type="SMART" id="SM00200">
    <property type="entry name" value="SEA"/>
    <property type="match status" value="2"/>
</dbReference>
<comment type="caution">
    <text evidence="11">Lacks conserved residue(s) required for the propagation of feature annotation.</text>
</comment>
<feature type="compositionally biased region" description="Acidic residues" evidence="12">
    <location>
        <begin position="493"/>
        <end position="502"/>
    </location>
</feature>
<evidence type="ECO:0000256" key="2">
    <source>
        <dbReference type="ARBA" id="ARBA00004504"/>
    </source>
</evidence>
<evidence type="ECO:0000256" key="9">
    <source>
        <dbReference type="ARBA" id="ARBA00023180"/>
    </source>
</evidence>
<feature type="domain" description="SEA" evidence="14">
    <location>
        <begin position="1640"/>
        <end position="1753"/>
    </location>
</feature>
<evidence type="ECO:0000256" key="4">
    <source>
        <dbReference type="ARBA" id="ARBA00022525"/>
    </source>
</evidence>
<keyword evidence="13" id="KW-1133">Transmembrane helix</keyword>
<keyword evidence="6" id="KW-0358">Heparin-binding</keyword>
<feature type="compositionally biased region" description="Acidic residues" evidence="12">
    <location>
        <begin position="1191"/>
        <end position="1201"/>
    </location>
</feature>
<feature type="domain" description="EGF-like" evidence="15">
    <location>
        <begin position="1753"/>
        <end position="1791"/>
    </location>
</feature>
<feature type="compositionally biased region" description="Basic and acidic residues" evidence="12">
    <location>
        <begin position="376"/>
        <end position="385"/>
    </location>
</feature>
<accession>A0AAV1HMU2</accession>
<dbReference type="PROSITE" id="PS50024">
    <property type="entry name" value="SEA"/>
    <property type="match status" value="2"/>
</dbReference>
<keyword evidence="11" id="KW-0245">EGF-like domain</keyword>
<dbReference type="PANTHER" id="PTHR12199:SF4">
    <property type="entry name" value="INTERPHOTORECEPTOR MATRIX PROTEOGLYCAN 2"/>
    <property type="match status" value="1"/>
</dbReference>
<dbReference type="GO" id="GO:0033165">
    <property type="term" value="C:interphotoreceptor matrix"/>
    <property type="evidence" value="ECO:0007669"/>
    <property type="project" value="UniProtKB-SubCell"/>
</dbReference>
<dbReference type="PANTHER" id="PTHR12199">
    <property type="entry name" value="INTERPHOTORECEPTOR MATRIX PROTEOGLYCAN"/>
    <property type="match status" value="1"/>
</dbReference>
<evidence type="ECO:0000256" key="5">
    <source>
        <dbReference type="ARBA" id="ARBA00022530"/>
    </source>
</evidence>
<feature type="region of interest" description="Disordered" evidence="12">
    <location>
        <begin position="1"/>
        <end position="45"/>
    </location>
</feature>
<evidence type="ECO:0000256" key="10">
    <source>
        <dbReference type="ARBA" id="ARBA00023273"/>
    </source>
</evidence>
<dbReference type="Gene3D" id="3.30.70.960">
    <property type="entry name" value="SEA domain"/>
    <property type="match status" value="1"/>
</dbReference>
<evidence type="ECO:0000313" key="16">
    <source>
        <dbReference type="EMBL" id="CAJ1086850.1"/>
    </source>
</evidence>
<evidence type="ECO:0000256" key="3">
    <source>
        <dbReference type="ARBA" id="ARBA00004593"/>
    </source>
</evidence>
<keyword evidence="8" id="KW-0677">Repeat</keyword>
<dbReference type="Proteomes" id="UP001178508">
    <property type="component" value="Chromosome 24"/>
</dbReference>
<feature type="compositionally biased region" description="Acidic residues" evidence="12">
    <location>
        <begin position="410"/>
        <end position="450"/>
    </location>
</feature>
<feature type="compositionally biased region" description="Basic and acidic residues" evidence="12">
    <location>
        <begin position="17"/>
        <end position="29"/>
    </location>
</feature>
<dbReference type="GO" id="GO:0005540">
    <property type="term" value="F:hyaluronic acid binding"/>
    <property type="evidence" value="ECO:0007669"/>
    <property type="project" value="TreeGrafter"/>
</dbReference>
<evidence type="ECO:0000256" key="1">
    <source>
        <dbReference type="ARBA" id="ARBA00004437"/>
    </source>
</evidence>
<evidence type="ECO:0000256" key="7">
    <source>
        <dbReference type="ARBA" id="ARBA00022729"/>
    </source>
</evidence>
<dbReference type="GO" id="GO:0001917">
    <property type="term" value="C:photoreceptor inner segment"/>
    <property type="evidence" value="ECO:0007669"/>
    <property type="project" value="UniProtKB-SubCell"/>
</dbReference>
<keyword evidence="13" id="KW-0472">Membrane</keyword>
<feature type="region of interest" description="Disordered" evidence="12">
    <location>
        <begin position="1087"/>
        <end position="1134"/>
    </location>
</feature>
<evidence type="ECO:0000256" key="13">
    <source>
        <dbReference type="SAM" id="Phobius"/>
    </source>
</evidence>
<dbReference type="InterPro" id="IPR039861">
    <property type="entry name" value="IMPG"/>
</dbReference>
<feature type="compositionally biased region" description="Basic and acidic residues" evidence="12">
    <location>
        <begin position="553"/>
        <end position="563"/>
    </location>
</feature>
<feature type="region of interest" description="Disordered" evidence="12">
    <location>
        <begin position="175"/>
        <end position="263"/>
    </location>
</feature>
<keyword evidence="9" id="KW-0325">Glycoprotein</keyword>
<organism evidence="16 17">
    <name type="scientific">Xyrichtys novacula</name>
    <name type="common">Pearly razorfish</name>
    <name type="synonym">Hemipteronotus novacula</name>
    <dbReference type="NCBI Taxonomy" id="13765"/>
    <lineage>
        <taxon>Eukaryota</taxon>
        <taxon>Metazoa</taxon>
        <taxon>Chordata</taxon>
        <taxon>Craniata</taxon>
        <taxon>Vertebrata</taxon>
        <taxon>Euteleostomi</taxon>
        <taxon>Actinopterygii</taxon>
        <taxon>Neopterygii</taxon>
        <taxon>Teleostei</taxon>
        <taxon>Neoteleostei</taxon>
        <taxon>Acanthomorphata</taxon>
        <taxon>Eupercaria</taxon>
        <taxon>Labriformes</taxon>
        <taxon>Labridae</taxon>
        <taxon>Xyrichtys</taxon>
    </lineage>
</organism>
<keyword evidence="11" id="KW-1015">Disulfide bond</keyword>
<evidence type="ECO:0000256" key="6">
    <source>
        <dbReference type="ARBA" id="ARBA00022674"/>
    </source>
</evidence>
<name>A0AAV1HMU2_XYRNO</name>
<dbReference type="GO" id="GO:0008201">
    <property type="term" value="F:heparin binding"/>
    <property type="evidence" value="ECO:0007669"/>
    <property type="project" value="UniProtKB-KW"/>
</dbReference>
<evidence type="ECO:0000256" key="8">
    <source>
        <dbReference type="ARBA" id="ARBA00022737"/>
    </source>
</evidence>
<feature type="compositionally biased region" description="Acidic residues" evidence="12">
    <location>
        <begin position="515"/>
        <end position="525"/>
    </location>
</feature>